<accession>A0A381MZK3</accession>
<evidence type="ECO:0000256" key="3">
    <source>
        <dbReference type="ARBA" id="ARBA00022679"/>
    </source>
</evidence>
<dbReference type="InterPro" id="IPR029063">
    <property type="entry name" value="SAM-dependent_MTases_sf"/>
</dbReference>
<dbReference type="NCBIfam" id="TIGR00138">
    <property type="entry name" value="rsmG_gidB"/>
    <property type="match status" value="1"/>
</dbReference>
<dbReference type="HAMAP" id="MF_00074">
    <property type="entry name" value="16SrRNA_methyltr_G"/>
    <property type="match status" value="1"/>
</dbReference>
<keyword evidence="3" id="KW-0808">Transferase</keyword>
<dbReference type="Gene3D" id="3.40.50.150">
    <property type="entry name" value="Vaccinia Virus protein VP39"/>
    <property type="match status" value="1"/>
</dbReference>
<keyword evidence="1" id="KW-0963">Cytoplasm</keyword>
<reference evidence="4" key="1">
    <citation type="submission" date="2018-05" db="EMBL/GenBank/DDBJ databases">
        <authorList>
            <person name="Lanie J.A."/>
            <person name="Ng W.-L."/>
            <person name="Kazmierczak K.M."/>
            <person name="Andrzejewski T.M."/>
            <person name="Davidsen T.M."/>
            <person name="Wayne K.J."/>
            <person name="Tettelin H."/>
            <person name="Glass J.I."/>
            <person name="Rusch D."/>
            <person name="Podicherti R."/>
            <person name="Tsui H.-C.T."/>
            <person name="Winkler M.E."/>
        </authorList>
    </citation>
    <scope>NUCLEOTIDE SEQUENCE</scope>
</reference>
<dbReference type="PANTHER" id="PTHR31760:SF0">
    <property type="entry name" value="S-ADENOSYL-L-METHIONINE-DEPENDENT METHYLTRANSFERASES SUPERFAMILY PROTEIN"/>
    <property type="match status" value="1"/>
</dbReference>
<evidence type="ECO:0000256" key="2">
    <source>
        <dbReference type="ARBA" id="ARBA00022552"/>
    </source>
</evidence>
<dbReference type="PANTHER" id="PTHR31760">
    <property type="entry name" value="S-ADENOSYL-L-METHIONINE-DEPENDENT METHYLTRANSFERASES SUPERFAMILY PROTEIN"/>
    <property type="match status" value="1"/>
</dbReference>
<organism evidence="4">
    <name type="scientific">marine metagenome</name>
    <dbReference type="NCBI Taxonomy" id="408172"/>
    <lineage>
        <taxon>unclassified sequences</taxon>
        <taxon>metagenomes</taxon>
        <taxon>ecological metagenomes</taxon>
    </lineage>
</organism>
<gene>
    <name evidence="4" type="ORF">METZ01_LOCUS644</name>
</gene>
<dbReference type="Pfam" id="PF02527">
    <property type="entry name" value="GidB"/>
    <property type="match status" value="1"/>
</dbReference>
<name>A0A381MZK3_9ZZZZ</name>
<dbReference type="PIRSF" id="PIRSF003078">
    <property type="entry name" value="GidB"/>
    <property type="match status" value="1"/>
</dbReference>
<proteinExistence type="inferred from homology"/>
<evidence type="ECO:0000313" key="4">
    <source>
        <dbReference type="EMBL" id="SUZ47790.1"/>
    </source>
</evidence>
<dbReference type="InterPro" id="IPR003682">
    <property type="entry name" value="rRNA_ssu_MeTfrase_G"/>
</dbReference>
<dbReference type="SUPFAM" id="SSF53335">
    <property type="entry name" value="S-adenosyl-L-methionine-dependent methyltransferases"/>
    <property type="match status" value="1"/>
</dbReference>
<sequence length="181" mass="20728">MLLEANKKTNLIGARTIKNIWERHICDCAQTLNYFPKNKKYSSFVDIGSGAGLPGIVVKILREAITAHLVESNYKKYSFIAQVNSQLFLGMKLYQERFENIQPSQIGKNVILARALLPLKKLLDLTFDHFKAGSIGIFHKGINWEKEVEEAQNFWKFDFDAHKSLTNNKSRIIVVNNVETK</sequence>
<keyword evidence="2" id="KW-0698">rRNA processing</keyword>
<protein>
    <submittedName>
        <fullName evidence="4">Uncharacterized protein</fullName>
    </submittedName>
</protein>
<dbReference type="GO" id="GO:0005829">
    <property type="term" value="C:cytosol"/>
    <property type="evidence" value="ECO:0007669"/>
    <property type="project" value="TreeGrafter"/>
</dbReference>
<evidence type="ECO:0000256" key="1">
    <source>
        <dbReference type="ARBA" id="ARBA00022490"/>
    </source>
</evidence>
<dbReference type="EMBL" id="UINC01000034">
    <property type="protein sequence ID" value="SUZ47790.1"/>
    <property type="molecule type" value="Genomic_DNA"/>
</dbReference>
<dbReference type="GO" id="GO:0070043">
    <property type="term" value="F:rRNA (guanine-N7-)-methyltransferase activity"/>
    <property type="evidence" value="ECO:0007669"/>
    <property type="project" value="TreeGrafter"/>
</dbReference>
<dbReference type="AlphaFoldDB" id="A0A381MZK3"/>